<evidence type="ECO:0000256" key="2">
    <source>
        <dbReference type="ARBA" id="ARBA00023122"/>
    </source>
</evidence>
<dbReference type="Gene3D" id="3.10.580.10">
    <property type="entry name" value="CBS-domain"/>
    <property type="match status" value="2"/>
</dbReference>
<sequence>MHQQVAARVLRVYLSESAKSGSGPLYERLVKEANARGMAGATVLRGAMGFGAGSLVHSARVLRLAEDLPVVVEIVDTPARMEAFLPVVDELVEEGLVLLEDARAVFHMPLRVRDVMSSDVACVPPDTPVSRVMELLLERGVKAVPVVEEGRVAGIVTGGDLLARAGMALRLDVRACLPADQPGVCGLEDSSLTAREVMSAPAEVLDVRASVKEAVARMAAKGLKRLPVVDAGGRLAGIVSRADVLAAVGRASAVSTALPALPPGVAATAAEAMVRDVPTASPETPLAQGLELMLSTPLRRVVVLDHDRRVLGMLLDREMVERFARAGHPGLLARLAEALSGRSAPARDALEGTVGQAMTREVFTVAPDAPLDEVVRLLVERGVKRLVVAGRDGEFLGMVDRDQVLRRLACSGGAAPVAGPSGLSSER</sequence>
<evidence type="ECO:0000256" key="1">
    <source>
        <dbReference type="ARBA" id="ARBA00010554"/>
    </source>
</evidence>
<dbReference type="Gene3D" id="3.30.70.120">
    <property type="match status" value="1"/>
</dbReference>
<dbReference type="InterPro" id="IPR051257">
    <property type="entry name" value="Diverse_CBS-Domain"/>
</dbReference>
<dbReference type="AlphaFoldDB" id="A0A6V8LWL9"/>
<name>A0A6V8LWL9_9BACT</name>
<gene>
    <name evidence="5" type="primary">hrp1_1</name>
    <name evidence="5" type="ORF">NNJEOMEG_02046</name>
</gene>
<evidence type="ECO:0000313" key="5">
    <source>
        <dbReference type="EMBL" id="GFK94206.1"/>
    </source>
</evidence>
<feature type="domain" description="CBS" evidence="4">
    <location>
        <begin position="273"/>
        <end position="330"/>
    </location>
</feature>
<dbReference type="PROSITE" id="PS51371">
    <property type="entry name" value="CBS"/>
    <property type="match status" value="4"/>
</dbReference>
<dbReference type="PANTHER" id="PTHR43080">
    <property type="entry name" value="CBS DOMAIN-CONTAINING PROTEIN CBSX3, MITOCHONDRIAL"/>
    <property type="match status" value="1"/>
</dbReference>
<dbReference type="InterPro" id="IPR046342">
    <property type="entry name" value="CBS_dom_sf"/>
</dbReference>
<proteinExistence type="inferred from homology"/>
<keyword evidence="6" id="KW-1185">Reference proteome</keyword>
<dbReference type="RefSeq" id="WP_173084051.1">
    <property type="nucleotide sequence ID" value="NZ_BLTE01000008.1"/>
</dbReference>
<dbReference type="Pfam" id="PF00571">
    <property type="entry name" value="CBS"/>
    <property type="match status" value="4"/>
</dbReference>
<organism evidence="5 6">
    <name type="scientific">Fundidesulfovibrio magnetotacticus</name>
    <dbReference type="NCBI Taxonomy" id="2730080"/>
    <lineage>
        <taxon>Bacteria</taxon>
        <taxon>Pseudomonadati</taxon>
        <taxon>Thermodesulfobacteriota</taxon>
        <taxon>Desulfovibrionia</taxon>
        <taxon>Desulfovibrionales</taxon>
        <taxon>Desulfovibrionaceae</taxon>
        <taxon>Fundidesulfovibrio</taxon>
    </lineage>
</organism>
<reference evidence="5 6" key="2">
    <citation type="submission" date="2020-05" db="EMBL/GenBank/DDBJ databases">
        <title>Draft genome sequence of Desulfovibrio sp. strainFSS-1.</title>
        <authorList>
            <person name="Shimoshige H."/>
            <person name="Kobayashi H."/>
            <person name="Maekawa T."/>
        </authorList>
    </citation>
    <scope>NUCLEOTIDE SEQUENCE [LARGE SCALE GENOMIC DNA]</scope>
    <source>
        <strain evidence="5 6">SIID29052-01</strain>
    </source>
</reference>
<dbReference type="PANTHER" id="PTHR43080:SF26">
    <property type="entry name" value="REGULATORY PROTEIN"/>
    <property type="match status" value="1"/>
</dbReference>
<accession>A0A6V8LWL9</accession>
<dbReference type="SUPFAM" id="SSF54913">
    <property type="entry name" value="GlnB-like"/>
    <property type="match status" value="1"/>
</dbReference>
<dbReference type="InterPro" id="IPR011322">
    <property type="entry name" value="N-reg_PII-like_a/b"/>
</dbReference>
<protein>
    <submittedName>
        <fullName evidence="5">Hypoxic response protein 1</fullName>
    </submittedName>
</protein>
<comment type="caution">
    <text evidence="5">The sequence shown here is derived from an EMBL/GenBank/DDBJ whole genome shotgun (WGS) entry which is preliminary data.</text>
</comment>
<evidence type="ECO:0000313" key="6">
    <source>
        <dbReference type="Proteomes" id="UP000494245"/>
    </source>
</evidence>
<feature type="domain" description="CBS" evidence="4">
    <location>
        <begin position="116"/>
        <end position="173"/>
    </location>
</feature>
<dbReference type="SUPFAM" id="SSF54631">
    <property type="entry name" value="CBS-domain pair"/>
    <property type="match status" value="2"/>
</dbReference>
<feature type="domain" description="CBS" evidence="4">
    <location>
        <begin position="198"/>
        <end position="254"/>
    </location>
</feature>
<dbReference type="Pfam" id="PF02641">
    <property type="entry name" value="DUF190"/>
    <property type="match status" value="1"/>
</dbReference>
<dbReference type="EMBL" id="BLTE01000008">
    <property type="protein sequence ID" value="GFK94206.1"/>
    <property type="molecule type" value="Genomic_DNA"/>
</dbReference>
<comment type="similarity">
    <text evidence="1">Belongs to the UPF0166 family.</text>
</comment>
<keyword evidence="2 3" id="KW-0129">CBS domain</keyword>
<feature type="domain" description="CBS" evidence="4">
    <location>
        <begin position="358"/>
        <end position="417"/>
    </location>
</feature>
<reference evidence="5 6" key="1">
    <citation type="submission" date="2020-04" db="EMBL/GenBank/DDBJ databases">
        <authorList>
            <consortium name="Desulfovibrio sp. FSS-1 genome sequencing consortium"/>
            <person name="Shimoshige H."/>
            <person name="Kobayashi H."/>
            <person name="Maekawa T."/>
        </authorList>
    </citation>
    <scope>NUCLEOTIDE SEQUENCE [LARGE SCALE GENOMIC DNA]</scope>
    <source>
        <strain evidence="5 6">SIID29052-01</strain>
    </source>
</reference>
<dbReference type="InterPro" id="IPR003793">
    <property type="entry name" value="UPF0166"/>
</dbReference>
<dbReference type="InterPro" id="IPR000644">
    <property type="entry name" value="CBS_dom"/>
</dbReference>
<evidence type="ECO:0000259" key="4">
    <source>
        <dbReference type="PROSITE" id="PS51371"/>
    </source>
</evidence>
<dbReference type="Proteomes" id="UP000494245">
    <property type="component" value="Unassembled WGS sequence"/>
</dbReference>
<evidence type="ECO:0000256" key="3">
    <source>
        <dbReference type="PROSITE-ProRule" id="PRU00703"/>
    </source>
</evidence>
<dbReference type="SMART" id="SM00116">
    <property type="entry name" value="CBS"/>
    <property type="match status" value="4"/>
</dbReference>
<dbReference type="InterPro" id="IPR015867">
    <property type="entry name" value="N-reg_PII/ATP_PRibTrfase_C"/>
</dbReference>